<dbReference type="Pfam" id="PF20684">
    <property type="entry name" value="Fung_rhodopsin"/>
    <property type="match status" value="1"/>
</dbReference>
<keyword evidence="2 6" id="KW-0812">Transmembrane</keyword>
<comment type="similarity">
    <text evidence="5">Belongs to the SAT4 family.</text>
</comment>
<gene>
    <name evidence="8" type="ORF">OEA41_007926</name>
</gene>
<evidence type="ECO:0000256" key="2">
    <source>
        <dbReference type="ARBA" id="ARBA00022692"/>
    </source>
</evidence>
<evidence type="ECO:0000256" key="6">
    <source>
        <dbReference type="SAM" id="Phobius"/>
    </source>
</evidence>
<feature type="transmembrane region" description="Helical" evidence="6">
    <location>
        <begin position="24"/>
        <end position="43"/>
    </location>
</feature>
<dbReference type="AlphaFoldDB" id="A0AAD9ZET8"/>
<dbReference type="PANTHER" id="PTHR33048:SF47">
    <property type="entry name" value="INTEGRAL MEMBRANE PROTEIN-RELATED"/>
    <property type="match status" value="1"/>
</dbReference>
<proteinExistence type="inferred from homology"/>
<sequence length="175" mass="19526">MATPSAAEIVYQETHLGDDRRATVIAPNIIFTIAAIVAVVLRFESRRIAKTKLKADDWWIVGGLLWFKRILIVLGGFFVAYSLTQVFVDIFQCVPISSAWDRSETGKCVPYGTLVLAMGIVNIVTDVIMLVLPMPLLWKLNVSASRKWMLMIMFSLGGLFVKPTINDYGPCTDQI</sequence>
<dbReference type="PANTHER" id="PTHR33048">
    <property type="entry name" value="PTH11-LIKE INTEGRAL MEMBRANE PROTEIN (AFU_ORTHOLOGUE AFUA_5G11245)"/>
    <property type="match status" value="1"/>
</dbReference>
<dbReference type="EMBL" id="JASNWA010000004">
    <property type="protein sequence ID" value="KAK3176603.1"/>
    <property type="molecule type" value="Genomic_DNA"/>
</dbReference>
<keyword evidence="3 6" id="KW-1133">Transmembrane helix</keyword>
<name>A0AAD9ZET8_9LECA</name>
<accession>A0AAD9ZET8</accession>
<feature type="transmembrane region" description="Helical" evidence="6">
    <location>
        <begin position="148"/>
        <end position="165"/>
    </location>
</feature>
<dbReference type="InterPro" id="IPR052337">
    <property type="entry name" value="SAT4-like"/>
</dbReference>
<reference evidence="8" key="1">
    <citation type="submission" date="2022-11" db="EMBL/GenBank/DDBJ databases">
        <title>Chromosomal genome sequence assembly and mating type (MAT) locus characterization of the leprose asexual lichenized fungus Lepraria neglecta (Nyl.) Erichsen.</title>
        <authorList>
            <person name="Allen J.L."/>
            <person name="Pfeffer B."/>
        </authorList>
    </citation>
    <scope>NUCLEOTIDE SEQUENCE</scope>
    <source>
        <strain evidence="8">Allen 5258</strain>
    </source>
</reference>
<comment type="subcellular location">
    <subcellularLocation>
        <location evidence="1">Membrane</location>
        <topology evidence="1">Multi-pass membrane protein</topology>
    </subcellularLocation>
</comment>
<dbReference type="InterPro" id="IPR049326">
    <property type="entry name" value="Rhodopsin_dom_fungi"/>
</dbReference>
<dbReference type="GO" id="GO:0016020">
    <property type="term" value="C:membrane"/>
    <property type="evidence" value="ECO:0007669"/>
    <property type="project" value="UniProtKB-SubCell"/>
</dbReference>
<protein>
    <recommendedName>
        <fullName evidence="7">Rhodopsin domain-containing protein</fullName>
    </recommendedName>
</protein>
<keyword evidence="9" id="KW-1185">Reference proteome</keyword>
<evidence type="ECO:0000313" key="9">
    <source>
        <dbReference type="Proteomes" id="UP001276659"/>
    </source>
</evidence>
<keyword evidence="4 6" id="KW-0472">Membrane</keyword>
<dbReference type="Proteomes" id="UP001276659">
    <property type="component" value="Unassembled WGS sequence"/>
</dbReference>
<feature type="transmembrane region" description="Helical" evidence="6">
    <location>
        <begin position="111"/>
        <end position="136"/>
    </location>
</feature>
<evidence type="ECO:0000256" key="5">
    <source>
        <dbReference type="ARBA" id="ARBA00038359"/>
    </source>
</evidence>
<comment type="caution">
    <text evidence="8">The sequence shown here is derived from an EMBL/GenBank/DDBJ whole genome shotgun (WGS) entry which is preliminary data.</text>
</comment>
<evidence type="ECO:0000256" key="1">
    <source>
        <dbReference type="ARBA" id="ARBA00004141"/>
    </source>
</evidence>
<evidence type="ECO:0000256" key="4">
    <source>
        <dbReference type="ARBA" id="ARBA00023136"/>
    </source>
</evidence>
<evidence type="ECO:0000313" key="8">
    <source>
        <dbReference type="EMBL" id="KAK3176603.1"/>
    </source>
</evidence>
<evidence type="ECO:0000256" key="3">
    <source>
        <dbReference type="ARBA" id="ARBA00022989"/>
    </source>
</evidence>
<organism evidence="8 9">
    <name type="scientific">Lepraria neglecta</name>
    <dbReference type="NCBI Taxonomy" id="209136"/>
    <lineage>
        <taxon>Eukaryota</taxon>
        <taxon>Fungi</taxon>
        <taxon>Dikarya</taxon>
        <taxon>Ascomycota</taxon>
        <taxon>Pezizomycotina</taxon>
        <taxon>Lecanoromycetes</taxon>
        <taxon>OSLEUM clade</taxon>
        <taxon>Lecanoromycetidae</taxon>
        <taxon>Lecanorales</taxon>
        <taxon>Lecanorineae</taxon>
        <taxon>Stereocaulaceae</taxon>
        <taxon>Lepraria</taxon>
    </lineage>
</organism>
<feature type="domain" description="Rhodopsin" evidence="7">
    <location>
        <begin position="66"/>
        <end position="160"/>
    </location>
</feature>
<evidence type="ECO:0000259" key="7">
    <source>
        <dbReference type="Pfam" id="PF20684"/>
    </source>
</evidence>